<dbReference type="Gene3D" id="1.10.238.10">
    <property type="entry name" value="EF-hand"/>
    <property type="match status" value="1"/>
</dbReference>
<dbReference type="PROSITE" id="PS50007">
    <property type="entry name" value="PIPLC_X_DOMAIN"/>
    <property type="match status" value="1"/>
</dbReference>
<evidence type="ECO:0000256" key="8">
    <source>
        <dbReference type="PIRSR" id="PIRSR000956-2"/>
    </source>
</evidence>
<dbReference type="SUPFAM" id="SSF49562">
    <property type="entry name" value="C2 domain (Calcium/lipid-binding domain, CaLB)"/>
    <property type="match status" value="1"/>
</dbReference>
<dbReference type="SMART" id="SM00239">
    <property type="entry name" value="C2"/>
    <property type="match status" value="1"/>
</dbReference>
<comment type="function">
    <text evidence="6">The production of the second messenger molecules diacylglycerol (DAG) and inositol 1,4,5-trisphosphate (IP3) is mediated by activated phosphatidylinositol-specific phospholipase C enzymes.</text>
</comment>
<dbReference type="InterPro" id="IPR011992">
    <property type="entry name" value="EF-hand-dom_pair"/>
</dbReference>
<dbReference type="SMART" id="SM00149">
    <property type="entry name" value="PLCYc"/>
    <property type="match status" value="1"/>
</dbReference>
<dbReference type="Pfam" id="PF00388">
    <property type="entry name" value="PI-PLC-X"/>
    <property type="match status" value="1"/>
</dbReference>
<feature type="binding site" evidence="8">
    <location>
        <position position="329"/>
    </location>
    <ligand>
        <name>Ca(2+)</name>
        <dbReference type="ChEBI" id="CHEBI:29108"/>
    </ligand>
</feature>
<dbReference type="SUPFAM" id="SSF50729">
    <property type="entry name" value="PH domain-like"/>
    <property type="match status" value="1"/>
</dbReference>
<dbReference type="EC" id="3.1.4.11" evidence="6"/>
<evidence type="ECO:0000256" key="7">
    <source>
        <dbReference type="PIRSR" id="PIRSR000956-1"/>
    </source>
</evidence>
<proteinExistence type="predicted"/>
<dbReference type="Pfam" id="PF00387">
    <property type="entry name" value="PI-PLC-Y"/>
    <property type="match status" value="1"/>
</dbReference>
<dbReference type="EnsemblMetazoa" id="XM_024228753.1">
    <property type="protein sequence ID" value="XP_024084521.1"/>
    <property type="gene ID" value="LOC106671062"/>
</dbReference>
<dbReference type="InterPro" id="IPR035892">
    <property type="entry name" value="C2_domain_sf"/>
</dbReference>
<evidence type="ECO:0000259" key="11">
    <source>
        <dbReference type="PROSITE" id="PS50004"/>
    </source>
</evidence>
<dbReference type="Gene3D" id="1.20.1230.10">
    <property type="entry name" value="Phospholipase C beta, distal C-terminal domain"/>
    <property type="match status" value="1"/>
</dbReference>
<evidence type="ECO:0000256" key="2">
    <source>
        <dbReference type="ARBA" id="ARBA00022801"/>
    </source>
</evidence>
<feature type="region of interest" description="Disordered" evidence="10">
    <location>
        <begin position="1008"/>
        <end position="1052"/>
    </location>
</feature>
<dbReference type="Pfam" id="PF00168">
    <property type="entry name" value="C2"/>
    <property type="match status" value="1"/>
</dbReference>
<evidence type="ECO:0000259" key="12">
    <source>
        <dbReference type="PROSITE" id="PS50008"/>
    </source>
</evidence>
<dbReference type="InterPro" id="IPR037862">
    <property type="entry name" value="PLC-beta_PH"/>
</dbReference>
<dbReference type="CTD" id="31376"/>
<evidence type="ECO:0000256" key="3">
    <source>
        <dbReference type="ARBA" id="ARBA00022963"/>
    </source>
</evidence>
<name>A0A8I6SJQ2_CIMLE</name>
<dbReference type="FunFam" id="2.30.29.240:FF:000001">
    <property type="entry name" value="1-phosphatidylinositol 4,5-bisphosphate phosphodiesterase"/>
    <property type="match status" value="1"/>
</dbReference>
<dbReference type="CDD" id="cd08591">
    <property type="entry name" value="PI-PLCc_beta"/>
    <property type="match status" value="1"/>
</dbReference>
<dbReference type="Gene3D" id="2.30.29.240">
    <property type="match status" value="1"/>
</dbReference>
<feature type="binding site" evidence="8">
    <location>
        <position position="358"/>
    </location>
    <ligand>
        <name>Ca(2+)</name>
        <dbReference type="ChEBI" id="CHEBI:29108"/>
    </ligand>
</feature>
<dbReference type="GO" id="GO:0005509">
    <property type="term" value="F:calcium ion binding"/>
    <property type="evidence" value="ECO:0007669"/>
    <property type="project" value="UniProtKB-UniRule"/>
</dbReference>
<dbReference type="PRINTS" id="PR00390">
    <property type="entry name" value="PHPHLIPASEC"/>
</dbReference>
<dbReference type="InterPro" id="IPR000008">
    <property type="entry name" value="C2_dom"/>
</dbReference>
<feature type="domain" description="C2" evidence="11">
    <location>
        <begin position="653"/>
        <end position="778"/>
    </location>
</feature>
<dbReference type="PIRSF" id="PIRSF000956">
    <property type="entry name" value="PLC-beta"/>
    <property type="match status" value="1"/>
</dbReference>
<dbReference type="FunFam" id="2.60.40.150:FF:000008">
    <property type="entry name" value="1-phosphatidylinositol 4,5-bisphosphate phosphodiesterase"/>
    <property type="match status" value="1"/>
</dbReference>
<dbReference type="RefSeq" id="XP_024084521.1">
    <property type="nucleotide sequence ID" value="XM_024228753.1"/>
</dbReference>
<dbReference type="CDD" id="cd13361">
    <property type="entry name" value="PH_PLC_beta"/>
    <property type="match status" value="1"/>
</dbReference>
<keyword evidence="5 6" id="KW-0807">Transducer</keyword>
<dbReference type="SUPFAM" id="SSF47473">
    <property type="entry name" value="EF-hand"/>
    <property type="match status" value="1"/>
</dbReference>
<dbReference type="SMART" id="SM00148">
    <property type="entry name" value="PLCXc"/>
    <property type="match status" value="1"/>
</dbReference>
<dbReference type="InterPro" id="IPR042531">
    <property type="entry name" value="PLC-beta_C_sf"/>
</dbReference>
<dbReference type="SUPFAM" id="SSF51695">
    <property type="entry name" value="PLC-like phosphodiesterases"/>
    <property type="match status" value="1"/>
</dbReference>
<dbReference type="SUPFAM" id="SSF69989">
    <property type="entry name" value="C-terminal domain of PLC-beta"/>
    <property type="match status" value="1"/>
</dbReference>
<dbReference type="GO" id="GO:0004435">
    <property type="term" value="F:phosphatidylinositol-4,5-bisphosphate phospholipase C activity"/>
    <property type="evidence" value="ECO:0007669"/>
    <property type="project" value="UniProtKB-UniRule"/>
</dbReference>
<keyword evidence="14" id="KW-1185">Reference proteome</keyword>
<feature type="active site" evidence="7">
    <location>
        <position position="375"/>
    </location>
</feature>
<comment type="catalytic activity">
    <reaction evidence="1 6 9">
        <text>a 1,2-diacyl-sn-glycero-3-phospho-(1D-myo-inositol-4,5-bisphosphate) + H2O = 1D-myo-inositol 1,4,5-trisphosphate + a 1,2-diacyl-sn-glycerol + H(+)</text>
        <dbReference type="Rhea" id="RHEA:33179"/>
        <dbReference type="ChEBI" id="CHEBI:15377"/>
        <dbReference type="ChEBI" id="CHEBI:15378"/>
        <dbReference type="ChEBI" id="CHEBI:17815"/>
        <dbReference type="ChEBI" id="CHEBI:58456"/>
        <dbReference type="ChEBI" id="CHEBI:203600"/>
        <dbReference type="EC" id="3.1.4.11"/>
    </reaction>
</comment>
<dbReference type="Gene3D" id="3.20.20.190">
    <property type="entry name" value="Phosphatidylinositol (PI) phosphodiesterase"/>
    <property type="match status" value="1"/>
</dbReference>
<feature type="domain" description="PI-PLC Y-box" evidence="12">
    <location>
        <begin position="534"/>
        <end position="650"/>
    </location>
</feature>
<protein>
    <recommendedName>
        <fullName evidence="6">1-phosphatidylinositol 4,5-bisphosphate phosphodiesterase</fullName>
        <ecNumber evidence="6">3.1.4.11</ecNumber>
    </recommendedName>
</protein>
<dbReference type="AlphaFoldDB" id="A0A8I6SJQ2"/>
<evidence type="ECO:0000256" key="9">
    <source>
        <dbReference type="RuleBase" id="RU361133"/>
    </source>
</evidence>
<dbReference type="Pfam" id="PF22631">
    <property type="entry name" value="PLCB1-4-like_EFh"/>
    <property type="match status" value="1"/>
</dbReference>
<comment type="cofactor">
    <cofactor evidence="8">
        <name>Ca(2+)</name>
        <dbReference type="ChEBI" id="CHEBI:29108"/>
    </cofactor>
    <text evidence="8">Binds 1 Ca(2+) ion per subunit.</text>
</comment>
<dbReference type="OMA" id="AMQKAHC"/>
<evidence type="ECO:0000256" key="10">
    <source>
        <dbReference type="SAM" id="MobiDB-lite"/>
    </source>
</evidence>
<dbReference type="GO" id="GO:0042592">
    <property type="term" value="P:homeostatic process"/>
    <property type="evidence" value="ECO:0007669"/>
    <property type="project" value="UniProtKB-ARBA"/>
</dbReference>
<dbReference type="Proteomes" id="UP000494040">
    <property type="component" value="Unassembled WGS sequence"/>
</dbReference>
<dbReference type="GO" id="GO:0008344">
    <property type="term" value="P:adult locomotory behavior"/>
    <property type="evidence" value="ECO:0007669"/>
    <property type="project" value="UniProtKB-ARBA"/>
</dbReference>
<dbReference type="GO" id="GO:0043153">
    <property type="term" value="P:entrainment of circadian clock by photoperiod"/>
    <property type="evidence" value="ECO:0007669"/>
    <property type="project" value="UniProtKB-ARBA"/>
</dbReference>
<dbReference type="InterPro" id="IPR017946">
    <property type="entry name" value="PLC-like_Pdiesterase_TIM-brl"/>
</dbReference>
<keyword evidence="3 6" id="KW-0442">Lipid degradation</keyword>
<accession>A0A8I6SJQ2</accession>
<dbReference type="GeneID" id="106671062"/>
<keyword evidence="2 6" id="KW-0378">Hydrolase</keyword>
<dbReference type="InterPro" id="IPR001192">
    <property type="entry name" value="PI-PLC_fam"/>
</dbReference>
<evidence type="ECO:0000256" key="5">
    <source>
        <dbReference type="ARBA" id="ARBA00023224"/>
    </source>
</evidence>
<dbReference type="InterPro" id="IPR001711">
    <property type="entry name" value="PLipase_C_Pinositol-sp_Y"/>
</dbReference>
<dbReference type="Gene3D" id="2.60.40.150">
    <property type="entry name" value="C2 domain"/>
    <property type="match status" value="1"/>
</dbReference>
<sequence length="1085" mass="124948">MTKKFEFNWHIPVPEPLLEGCVFDRWNEDKDSSDIEPNCLFKVDEYGFFIYWKSEGREGDVIELCQVSDIRAGGIPKDSRLLAQLTNKHGDNVEEKSLTICSGTDYININYQHVVCPDAATAKAWLDGLRNITHNVKANNVCPMTCLKKHWMRLGMLVDPKGKVPVKVVARTFASGKTEKLVYQCLQDLNLPSGKNDVIEPADFTFDKFYELYHKICPRNDIEELFQSITQGKADSISIDQFINFLNEKQRDPRLNEILYPLYDEKRAAEIIATYEQNEEAVKEKRLTKDGLIRYLMSDENAPVFLDRLDIYMEMDQPLSHYYINSSHNTYLTGRQFGGKSSVEMYRQVLLAGCRCVELDCWDGKGEDEEPIITHGKAMCTDILFKDVIYALRDTAFVTSDYPVILSFENHCCKTQQHKLAKYCDEILGDLLLKEPLPDYPLEPGVPLPPPCSLKRKILIKNKRLKPEVEKTELELFIQGQFVIDDEEKEDASAPVSVSVEEKKPEQEEVQVAVDTPVPVQPYTGSTTNVHPWLSSMVNYAQPIKFQGFDIAEQKNIHYNMSSFAENTGLGYLKQQALEFVNYNKRQMSRIYPKGTRADSSNYMPQVFWNAGCQMVSLNFQTADLPMQLNQGKFEYNGNCGYLLKPDFMRRYDRNFDPFAESPVDGVIAAQCSVQVIAGQFLSDKKVGTYVEVDMYGLPTDTIRKEFRTRMVPSNGLNPVYNEEPFLFRKVVLPDLAVLRFGVYDENGKLLGQRILPLDGLQAGYRHISLRTEANFPMSLPMLFCNIELKIYVPDGFEGFMAALSDPRAFLSGQEKRTQQMKAMGIEETDINTSVLNSNDTTKKSSKEEEKKIEDLTFEVITMEMLKAEKAYQKVQRKQQKEIDALQKRHAKEKSLVQKQQCSAVEKLVKGKKSSEVAREEGVREVVTGQVSQWSEMVDRHRKEYWALMKTQVAEQQDTLTKLMDAAHLAQMKQLEAKHEREMKEMNTKQAKISVETTKEVANDKTLRTKGEKDRRLREKKQNNTKKFMDERKYAQMKHGKEKEKLSVKHEKQKQELLKEINKTLELYKNEEVEYELSNKVEFFA</sequence>
<dbReference type="PROSITE" id="PS50004">
    <property type="entry name" value="C2"/>
    <property type="match status" value="1"/>
</dbReference>
<feature type="binding site" evidence="8">
    <location>
        <position position="360"/>
    </location>
    <ligand>
        <name>Ca(2+)</name>
        <dbReference type="ChEBI" id="CHEBI:29108"/>
    </ligand>
</feature>
<dbReference type="PROSITE" id="PS50008">
    <property type="entry name" value="PIPLC_Y_DOMAIN"/>
    <property type="match status" value="1"/>
</dbReference>
<dbReference type="OrthoDB" id="269822at2759"/>
<dbReference type="FunFam" id="3.20.20.190:FF:000005">
    <property type="entry name" value="1-phosphatidylinositol 4,5-bisphosphate phosphodiesterase"/>
    <property type="match status" value="1"/>
</dbReference>
<keyword evidence="8" id="KW-0479">Metal-binding</keyword>
<dbReference type="CDD" id="cd00275">
    <property type="entry name" value="C2_PLC_like"/>
    <property type="match status" value="1"/>
</dbReference>
<dbReference type="GO" id="GO:0046488">
    <property type="term" value="P:phosphatidylinositol metabolic process"/>
    <property type="evidence" value="ECO:0007669"/>
    <property type="project" value="TreeGrafter"/>
</dbReference>
<dbReference type="GO" id="GO:0048015">
    <property type="term" value="P:phosphatidylinositol-mediated signaling"/>
    <property type="evidence" value="ECO:0007669"/>
    <property type="project" value="TreeGrafter"/>
</dbReference>
<evidence type="ECO:0000256" key="4">
    <source>
        <dbReference type="ARBA" id="ARBA00023098"/>
    </source>
</evidence>
<feature type="active site" evidence="7">
    <location>
        <position position="328"/>
    </location>
</feature>
<feature type="binding site" evidence="8">
    <location>
        <position position="409"/>
    </location>
    <ligand>
        <name>Ca(2+)</name>
        <dbReference type="ChEBI" id="CHEBI:29108"/>
    </ligand>
</feature>
<evidence type="ECO:0000256" key="6">
    <source>
        <dbReference type="PIRNR" id="PIRNR000956"/>
    </source>
</evidence>
<dbReference type="InterPro" id="IPR000909">
    <property type="entry name" value="PLipase_C_PInositol-sp_X_dom"/>
</dbReference>
<keyword evidence="4 6" id="KW-0443">Lipid metabolism</keyword>
<evidence type="ECO:0000313" key="14">
    <source>
        <dbReference type="Proteomes" id="UP000494040"/>
    </source>
</evidence>
<dbReference type="PANTHER" id="PTHR10336:SF36">
    <property type="entry name" value="1-PHOSPHATIDYLINOSITOL 4,5-BISPHOSPHATE PHOSPHODIESTERASE BETA-4"/>
    <property type="match status" value="1"/>
</dbReference>
<keyword evidence="8" id="KW-0106">Calcium</keyword>
<evidence type="ECO:0000313" key="13">
    <source>
        <dbReference type="EnsemblMetazoa" id="XP_024084521.1"/>
    </source>
</evidence>
<dbReference type="GO" id="GO:0016042">
    <property type="term" value="P:lipid catabolic process"/>
    <property type="evidence" value="ECO:0007669"/>
    <property type="project" value="UniProtKB-KW"/>
</dbReference>
<reference evidence="13" key="1">
    <citation type="submission" date="2022-01" db="UniProtKB">
        <authorList>
            <consortium name="EnsemblMetazoa"/>
        </authorList>
    </citation>
    <scope>IDENTIFICATION</scope>
</reference>
<dbReference type="InterPro" id="IPR016280">
    <property type="entry name" value="PLC-beta"/>
</dbReference>
<dbReference type="Pfam" id="PF17787">
    <property type="entry name" value="PH_14"/>
    <property type="match status" value="1"/>
</dbReference>
<dbReference type="PANTHER" id="PTHR10336">
    <property type="entry name" value="PHOSPHOINOSITIDE-SPECIFIC PHOSPHOLIPASE C FAMILY PROTEIN"/>
    <property type="match status" value="1"/>
</dbReference>
<organism evidence="13 14">
    <name type="scientific">Cimex lectularius</name>
    <name type="common">Bed bug</name>
    <name type="synonym">Acanthia lectularia</name>
    <dbReference type="NCBI Taxonomy" id="79782"/>
    <lineage>
        <taxon>Eukaryota</taxon>
        <taxon>Metazoa</taxon>
        <taxon>Ecdysozoa</taxon>
        <taxon>Arthropoda</taxon>
        <taxon>Hexapoda</taxon>
        <taxon>Insecta</taxon>
        <taxon>Pterygota</taxon>
        <taxon>Neoptera</taxon>
        <taxon>Paraneoptera</taxon>
        <taxon>Hemiptera</taxon>
        <taxon>Heteroptera</taxon>
        <taxon>Panheteroptera</taxon>
        <taxon>Cimicomorpha</taxon>
        <taxon>Cimicidae</taxon>
        <taxon>Cimex</taxon>
    </lineage>
</organism>
<dbReference type="GO" id="GO:0051209">
    <property type="term" value="P:release of sequestered calcium ion into cytosol"/>
    <property type="evidence" value="ECO:0007669"/>
    <property type="project" value="TreeGrafter"/>
</dbReference>
<dbReference type="InterPro" id="IPR053945">
    <property type="entry name" value="PLCB1-4-like_EFh"/>
</dbReference>
<evidence type="ECO:0000256" key="1">
    <source>
        <dbReference type="ARBA" id="ARBA00001195"/>
    </source>
</evidence>
<dbReference type="FunFam" id="1.10.238.10:FF:000024">
    <property type="entry name" value="1-phosphatidylinositol 4,5-bisphosphate phosphodiesterase"/>
    <property type="match status" value="1"/>
</dbReference>